<dbReference type="Gene3D" id="3.40.50.2300">
    <property type="match status" value="2"/>
</dbReference>
<evidence type="ECO:0000256" key="2">
    <source>
        <dbReference type="ARBA" id="ARBA00023015"/>
    </source>
</evidence>
<dbReference type="SUPFAM" id="SSF47413">
    <property type="entry name" value="lambda repressor-like DNA-binding domains"/>
    <property type="match status" value="1"/>
</dbReference>
<keyword evidence="4" id="KW-0804">Transcription</keyword>
<dbReference type="InterPro" id="IPR010982">
    <property type="entry name" value="Lambda_DNA-bd_dom_sf"/>
</dbReference>
<gene>
    <name evidence="7" type="ORF">PAMC26510_26515</name>
</gene>
<dbReference type="Gene3D" id="1.10.260.40">
    <property type="entry name" value="lambda repressor-like DNA-binding domains"/>
    <property type="match status" value="1"/>
</dbReference>
<keyword evidence="1" id="KW-0678">Repressor</keyword>
<dbReference type="CDD" id="cd01392">
    <property type="entry name" value="HTH_LacI"/>
    <property type="match status" value="1"/>
</dbReference>
<dbReference type="Proteomes" id="UP000194546">
    <property type="component" value="Unassembled WGS sequence"/>
</dbReference>
<dbReference type="GO" id="GO:0003700">
    <property type="term" value="F:DNA-binding transcription factor activity"/>
    <property type="evidence" value="ECO:0007669"/>
    <property type="project" value="TreeGrafter"/>
</dbReference>
<evidence type="ECO:0000313" key="7">
    <source>
        <dbReference type="EMBL" id="OTP69605.1"/>
    </source>
</evidence>
<dbReference type="PANTHER" id="PTHR30146:SF148">
    <property type="entry name" value="HTH-TYPE TRANSCRIPTIONAL REPRESSOR PURR-RELATED"/>
    <property type="match status" value="1"/>
</dbReference>
<dbReference type="InterPro" id="IPR000843">
    <property type="entry name" value="HTH_LacI"/>
</dbReference>
<dbReference type="Pfam" id="PF13377">
    <property type="entry name" value="Peripla_BP_3"/>
    <property type="match status" value="1"/>
</dbReference>
<dbReference type="GO" id="GO:0000976">
    <property type="term" value="F:transcription cis-regulatory region binding"/>
    <property type="evidence" value="ECO:0007669"/>
    <property type="project" value="TreeGrafter"/>
</dbReference>
<name>A0A242ME87_CABSO</name>
<accession>A0A242ME87</accession>
<dbReference type="RefSeq" id="WP_086382826.1">
    <property type="nucleotide sequence ID" value="NZ_NBTY01000148.1"/>
</dbReference>
<evidence type="ECO:0000256" key="5">
    <source>
        <dbReference type="SAM" id="MobiDB-lite"/>
    </source>
</evidence>
<evidence type="ECO:0000256" key="4">
    <source>
        <dbReference type="ARBA" id="ARBA00023163"/>
    </source>
</evidence>
<protein>
    <submittedName>
        <fullName evidence="7">Transcriptional regulator, LacI family</fullName>
    </submittedName>
</protein>
<dbReference type="SUPFAM" id="SSF53822">
    <property type="entry name" value="Periplasmic binding protein-like I"/>
    <property type="match status" value="1"/>
</dbReference>
<comment type="caution">
    <text evidence="7">The sequence shown here is derived from an EMBL/GenBank/DDBJ whole genome shotgun (WGS) entry which is preliminary data.</text>
</comment>
<dbReference type="AlphaFoldDB" id="A0A242ME87"/>
<proteinExistence type="predicted"/>
<feature type="domain" description="HTH lacI-type" evidence="6">
    <location>
        <begin position="13"/>
        <end position="67"/>
    </location>
</feature>
<dbReference type="Pfam" id="PF00356">
    <property type="entry name" value="LacI"/>
    <property type="match status" value="1"/>
</dbReference>
<dbReference type="InterPro" id="IPR028082">
    <property type="entry name" value="Peripla_BP_I"/>
</dbReference>
<sequence length="368" mass="38496">MSNKTTEPAIVKSGIKAVAELAGVGIASVSRVLSGQPGSSPQMTQRVMDAARQLGYAPNVLAQSLRRRATHSIGFVGSDINNPLIASIVSGAESVLSVAKYSVLLTNSGGDPGVDAQRIDVLLQRQVDGLIVLPALEDDPATLAALRGAQAPVVLIDRTLPSDIGAHYVLSDHFQGLGDAGRHLLQAGHSRIGLVVGLDVRPTRERIRGVEAAFDSLGLARNLIVHRGRLSPEHGEQAIGELLSGENPPSAVILGGNQLLEGALRAVHRRKLTLGVDLSLVSCDALPLCRLHHPPIATVMRDTALLGRRAAELLLAQLREPGATDPELMPTWFEARASCGPFVGSASTSAASPGAKKRAKQGPSISSK</sequence>
<dbReference type="EMBL" id="NBTY01000148">
    <property type="protein sequence ID" value="OTP69605.1"/>
    <property type="molecule type" value="Genomic_DNA"/>
</dbReference>
<dbReference type="PANTHER" id="PTHR30146">
    <property type="entry name" value="LACI-RELATED TRANSCRIPTIONAL REPRESSOR"/>
    <property type="match status" value="1"/>
</dbReference>
<reference evidence="7 8" key="1">
    <citation type="submission" date="2017-03" db="EMBL/GenBank/DDBJ databases">
        <title>Genome analysis of strain PAMC 26510.</title>
        <authorList>
            <person name="Oh H.-M."/>
            <person name="Yang J.-A."/>
        </authorList>
    </citation>
    <scope>NUCLEOTIDE SEQUENCE [LARGE SCALE GENOMIC DNA]</scope>
    <source>
        <strain evidence="7 8">PAMC 26510</strain>
    </source>
</reference>
<keyword evidence="2" id="KW-0805">Transcription regulation</keyword>
<dbReference type="PROSITE" id="PS50932">
    <property type="entry name" value="HTH_LACI_2"/>
    <property type="match status" value="1"/>
</dbReference>
<evidence type="ECO:0000313" key="8">
    <source>
        <dbReference type="Proteomes" id="UP000194546"/>
    </source>
</evidence>
<evidence type="ECO:0000259" key="6">
    <source>
        <dbReference type="PROSITE" id="PS50932"/>
    </source>
</evidence>
<dbReference type="SMART" id="SM00354">
    <property type="entry name" value="HTH_LACI"/>
    <property type="match status" value="1"/>
</dbReference>
<organism evidence="7 8">
    <name type="scientific">Caballeronia sordidicola</name>
    <name type="common">Burkholderia sordidicola</name>
    <dbReference type="NCBI Taxonomy" id="196367"/>
    <lineage>
        <taxon>Bacteria</taxon>
        <taxon>Pseudomonadati</taxon>
        <taxon>Pseudomonadota</taxon>
        <taxon>Betaproteobacteria</taxon>
        <taxon>Burkholderiales</taxon>
        <taxon>Burkholderiaceae</taxon>
        <taxon>Caballeronia</taxon>
    </lineage>
</organism>
<evidence type="ECO:0000256" key="1">
    <source>
        <dbReference type="ARBA" id="ARBA00022491"/>
    </source>
</evidence>
<evidence type="ECO:0000256" key="3">
    <source>
        <dbReference type="ARBA" id="ARBA00023125"/>
    </source>
</evidence>
<keyword evidence="3" id="KW-0238">DNA-binding</keyword>
<dbReference type="InterPro" id="IPR046335">
    <property type="entry name" value="LacI/GalR-like_sensor"/>
</dbReference>
<feature type="region of interest" description="Disordered" evidence="5">
    <location>
        <begin position="344"/>
        <end position="368"/>
    </location>
</feature>
<feature type="compositionally biased region" description="Low complexity" evidence="5">
    <location>
        <begin position="344"/>
        <end position="354"/>
    </location>
</feature>